<evidence type="ECO:0000259" key="2">
    <source>
        <dbReference type="Pfam" id="PF03781"/>
    </source>
</evidence>
<dbReference type="InterPro" id="IPR042095">
    <property type="entry name" value="SUMF_sf"/>
</dbReference>
<sequence length="473" mass="52957">MPCDGAMAFRKVHIPAKGPLDDYPINIGQDGTGWGYVEQRRPSYVSGNFSEGEGVSRYYLLAKYETTQLQYEALMGEACPSPSTRLRLPMVSVSWFDATAAADRYNLWLREHSVDSLPQEDNVLGFLRLPTEIEWEYAARGGLEVDAAAFRDSRYPMPDGLNAHEWFAGPQSANGQLQLAGLLQPNPLGLHDLLGNVSEMMFEPFRLNKLDRQHGQAGGFVVRGGSYLTPQSDIRTALRGEEPYYRDSNHSQSGQVGFRLALVAPALTSRDRIAAIEESWSELGEDLDASSAPAETTGTVQRLSNLASELEDTALQEQLRDLESQLRASNQRQEEARNLAVRASLNLGSFLCTKLEDDGVFLDFLHNNYQINCGEGSTDASCGMRQQRLEEQDARLEALSRYYASSLVESATLYGEPLLEEQVEVFEEIISRNSQLTQLTPYLHTHWKNQRDYLQQQHVSTNAWLENCKAMAN</sequence>
<feature type="coiled-coil region" evidence="1">
    <location>
        <begin position="312"/>
        <end position="339"/>
    </location>
</feature>
<keyword evidence="4" id="KW-1185">Reference proteome</keyword>
<dbReference type="InterPro" id="IPR051043">
    <property type="entry name" value="Sulfatase_Mod_Factor_Kinase"/>
</dbReference>
<proteinExistence type="predicted"/>
<dbReference type="EMBL" id="CP080627">
    <property type="protein sequence ID" value="UYV20818.1"/>
    <property type="molecule type" value="Genomic_DNA"/>
</dbReference>
<dbReference type="PANTHER" id="PTHR23150:SF19">
    <property type="entry name" value="FORMYLGLYCINE-GENERATING ENZYME"/>
    <property type="match status" value="1"/>
</dbReference>
<reference evidence="3 4" key="1">
    <citation type="journal article" date="2022" name="Antonie Van Leeuwenhoek">
        <title>Whole genome sequencing of the halophilic Halomonas qaidamensis XH36, a novel species strain with high ectoine production.</title>
        <authorList>
            <person name="Zhang T."/>
            <person name="Cui T."/>
            <person name="Cao Y."/>
            <person name="Li Y."/>
            <person name="Li F."/>
            <person name="Zhu D."/>
            <person name="Xing J."/>
        </authorList>
    </citation>
    <scope>NUCLEOTIDE SEQUENCE [LARGE SCALE GENOMIC DNA]</scope>
    <source>
        <strain evidence="3 4">XH36</strain>
    </source>
</reference>
<protein>
    <submittedName>
        <fullName evidence="3">Formylglycine-generating enzyme family protein</fullName>
    </submittedName>
</protein>
<dbReference type="Gene3D" id="3.90.1580.10">
    <property type="entry name" value="paralog of FGE (formylglycine-generating enzyme)"/>
    <property type="match status" value="1"/>
</dbReference>
<dbReference type="InterPro" id="IPR016187">
    <property type="entry name" value="CTDL_fold"/>
</dbReference>
<name>A0ABY6JU33_9GAMM</name>
<evidence type="ECO:0000313" key="4">
    <source>
        <dbReference type="Proteomes" id="UP001163082"/>
    </source>
</evidence>
<keyword evidence="1" id="KW-0175">Coiled coil</keyword>
<dbReference type="Pfam" id="PF03781">
    <property type="entry name" value="FGE-sulfatase"/>
    <property type="match status" value="1"/>
</dbReference>
<dbReference type="SUPFAM" id="SSF56436">
    <property type="entry name" value="C-type lectin-like"/>
    <property type="match status" value="1"/>
</dbReference>
<evidence type="ECO:0000256" key="1">
    <source>
        <dbReference type="SAM" id="Coils"/>
    </source>
</evidence>
<organism evidence="3 4">
    <name type="scientific">Halomonas qaidamensis</name>
    <dbReference type="NCBI Taxonomy" id="2866211"/>
    <lineage>
        <taxon>Bacteria</taxon>
        <taxon>Pseudomonadati</taxon>
        <taxon>Pseudomonadota</taxon>
        <taxon>Gammaproteobacteria</taxon>
        <taxon>Oceanospirillales</taxon>
        <taxon>Halomonadaceae</taxon>
        <taxon>Halomonas</taxon>
    </lineage>
</organism>
<evidence type="ECO:0000313" key="3">
    <source>
        <dbReference type="EMBL" id="UYV20818.1"/>
    </source>
</evidence>
<dbReference type="InterPro" id="IPR005532">
    <property type="entry name" value="SUMF_dom"/>
</dbReference>
<accession>A0ABY6JU33</accession>
<dbReference type="PANTHER" id="PTHR23150">
    <property type="entry name" value="SULFATASE MODIFYING FACTOR 1, 2"/>
    <property type="match status" value="1"/>
</dbReference>
<feature type="domain" description="Sulfatase-modifying factor enzyme-like" evidence="2">
    <location>
        <begin position="59"/>
        <end position="261"/>
    </location>
</feature>
<gene>
    <name evidence="3" type="ORF">K1Y77_10790</name>
</gene>
<dbReference type="Proteomes" id="UP001163082">
    <property type="component" value="Chromosome"/>
</dbReference>